<organism evidence="1 2">
    <name type="scientific">Orbilia javanica</name>
    <dbReference type="NCBI Taxonomy" id="47235"/>
    <lineage>
        <taxon>Eukaryota</taxon>
        <taxon>Fungi</taxon>
        <taxon>Dikarya</taxon>
        <taxon>Ascomycota</taxon>
        <taxon>Pezizomycotina</taxon>
        <taxon>Orbiliomycetes</taxon>
        <taxon>Orbiliales</taxon>
        <taxon>Orbiliaceae</taxon>
        <taxon>Orbilia</taxon>
    </lineage>
</organism>
<reference evidence="1 2" key="1">
    <citation type="submission" date="2019-10" db="EMBL/GenBank/DDBJ databases">
        <authorList>
            <person name="Palmer J.M."/>
        </authorList>
    </citation>
    <scope>NUCLEOTIDE SEQUENCE [LARGE SCALE GENOMIC DNA]</scope>
    <source>
        <strain evidence="1 2">TWF718</strain>
    </source>
</reference>
<protein>
    <submittedName>
        <fullName evidence="1">Uncharacterized protein</fullName>
    </submittedName>
</protein>
<evidence type="ECO:0000313" key="1">
    <source>
        <dbReference type="EMBL" id="KAK6347648.1"/>
    </source>
</evidence>
<evidence type="ECO:0000313" key="2">
    <source>
        <dbReference type="Proteomes" id="UP001313282"/>
    </source>
</evidence>
<dbReference type="EMBL" id="JAVHNR010000003">
    <property type="protein sequence ID" value="KAK6347648.1"/>
    <property type="molecule type" value="Genomic_DNA"/>
</dbReference>
<name>A0AAN8RJF4_9PEZI</name>
<accession>A0AAN8RJF4</accession>
<keyword evidence="2" id="KW-1185">Reference proteome</keyword>
<proteinExistence type="predicted"/>
<dbReference type="AlphaFoldDB" id="A0AAN8RJF4"/>
<gene>
    <name evidence="1" type="ORF">TWF718_005487</name>
</gene>
<dbReference type="Proteomes" id="UP001313282">
    <property type="component" value="Unassembled WGS sequence"/>
</dbReference>
<sequence>MDAALPAVQKLIAATSASPKRNRAPRSGKKLAAIFESEEKAIQQITSSQPVKELRTFPEIGS</sequence>
<comment type="caution">
    <text evidence="1">The sequence shown here is derived from an EMBL/GenBank/DDBJ whole genome shotgun (WGS) entry which is preliminary data.</text>
</comment>